<dbReference type="InterPro" id="IPR003594">
    <property type="entry name" value="HATPase_dom"/>
</dbReference>
<dbReference type="GO" id="GO:0004673">
    <property type="term" value="F:protein histidine kinase activity"/>
    <property type="evidence" value="ECO:0007669"/>
    <property type="project" value="UniProtKB-EC"/>
</dbReference>
<dbReference type="InterPro" id="IPR004358">
    <property type="entry name" value="Sig_transdc_His_kin-like_C"/>
</dbReference>
<dbReference type="GO" id="GO:0000160">
    <property type="term" value="P:phosphorelay signal transduction system"/>
    <property type="evidence" value="ECO:0007669"/>
    <property type="project" value="UniProtKB-KW"/>
</dbReference>
<evidence type="ECO:0000259" key="7">
    <source>
        <dbReference type="PROSITE" id="PS50109"/>
    </source>
</evidence>
<dbReference type="SUPFAM" id="SSF55874">
    <property type="entry name" value="ATPase domain of HSP90 chaperone/DNA topoisomerase II/histidine kinase"/>
    <property type="match status" value="1"/>
</dbReference>
<feature type="compositionally biased region" description="Basic and acidic residues" evidence="6">
    <location>
        <begin position="38"/>
        <end position="58"/>
    </location>
</feature>
<organism evidence="8 9">
    <name type="scientific">Halosegnis rubeus</name>
    <dbReference type="NCBI Taxonomy" id="2212850"/>
    <lineage>
        <taxon>Archaea</taxon>
        <taxon>Methanobacteriati</taxon>
        <taxon>Methanobacteriota</taxon>
        <taxon>Stenosarchaea group</taxon>
        <taxon>Halobacteria</taxon>
        <taxon>Halobacteriales</taxon>
        <taxon>Natronomonadaceae</taxon>
        <taxon>Halosegnis</taxon>
    </lineage>
</organism>
<dbReference type="CDD" id="cd00075">
    <property type="entry name" value="HATPase"/>
    <property type="match status" value="1"/>
</dbReference>
<keyword evidence="5" id="KW-0902">Two-component regulatory system</keyword>
<dbReference type="SMART" id="SM00387">
    <property type="entry name" value="HATPase_c"/>
    <property type="match status" value="1"/>
</dbReference>
<evidence type="ECO:0000256" key="2">
    <source>
        <dbReference type="ARBA" id="ARBA00012438"/>
    </source>
</evidence>
<dbReference type="EC" id="2.7.13.3" evidence="2"/>
<comment type="caution">
    <text evidence="8">The sequence shown here is derived from an EMBL/GenBank/DDBJ whole genome shotgun (WGS) entry which is preliminary data.</text>
</comment>
<gene>
    <name evidence="8" type="ORF">DM867_03050</name>
</gene>
<dbReference type="Gene3D" id="3.30.565.10">
    <property type="entry name" value="Histidine kinase-like ATPase, C-terminal domain"/>
    <property type="match status" value="1"/>
</dbReference>
<feature type="compositionally biased region" description="Basic and acidic residues" evidence="6">
    <location>
        <begin position="115"/>
        <end position="134"/>
    </location>
</feature>
<dbReference type="PANTHER" id="PTHR43711">
    <property type="entry name" value="TWO-COMPONENT HISTIDINE KINASE"/>
    <property type="match status" value="1"/>
</dbReference>
<evidence type="ECO:0000256" key="6">
    <source>
        <dbReference type="SAM" id="MobiDB-lite"/>
    </source>
</evidence>
<feature type="compositionally biased region" description="Basic and acidic residues" evidence="6">
    <location>
        <begin position="15"/>
        <end position="26"/>
    </location>
</feature>
<comment type="catalytic activity">
    <reaction evidence="1">
        <text>ATP + protein L-histidine = ADP + protein N-phospho-L-histidine.</text>
        <dbReference type="EC" id="2.7.13.3"/>
    </reaction>
</comment>
<dbReference type="PROSITE" id="PS50109">
    <property type="entry name" value="HIS_KIN"/>
    <property type="match status" value="1"/>
</dbReference>
<dbReference type="PANTHER" id="PTHR43711:SF1">
    <property type="entry name" value="HISTIDINE KINASE 1"/>
    <property type="match status" value="1"/>
</dbReference>
<feature type="compositionally biased region" description="Basic residues" evidence="6">
    <location>
        <begin position="67"/>
        <end position="86"/>
    </location>
</feature>
<evidence type="ECO:0000256" key="3">
    <source>
        <dbReference type="ARBA" id="ARBA00022679"/>
    </source>
</evidence>
<dbReference type="PRINTS" id="PR00344">
    <property type="entry name" value="BCTRLSENSOR"/>
</dbReference>
<name>A0A5N5UF80_9EURY</name>
<feature type="domain" description="Histidine kinase" evidence="7">
    <location>
        <begin position="134"/>
        <end position="232"/>
    </location>
</feature>
<dbReference type="AlphaFoldDB" id="A0A5N5UF80"/>
<dbReference type="InterPro" id="IPR036890">
    <property type="entry name" value="HATPase_C_sf"/>
</dbReference>
<keyword evidence="3" id="KW-0808">Transferase</keyword>
<keyword evidence="4" id="KW-0418">Kinase</keyword>
<evidence type="ECO:0000256" key="5">
    <source>
        <dbReference type="ARBA" id="ARBA00023012"/>
    </source>
</evidence>
<dbReference type="Proteomes" id="UP000326865">
    <property type="component" value="Unassembled WGS sequence"/>
</dbReference>
<feature type="region of interest" description="Disordered" evidence="6">
    <location>
        <begin position="1"/>
        <end position="134"/>
    </location>
</feature>
<proteinExistence type="predicted"/>
<reference evidence="8 9" key="1">
    <citation type="submission" date="2019-10" db="EMBL/GenBank/DDBJ databases">
        <title>Unraveling microbial dark matter from salterns through culturing: the case of the genus Halosegnis.</title>
        <authorList>
            <person name="Duran-Viseras A."/>
            <person name="Andrei A.-S."/>
            <person name="Vera-Gargallo B."/>
            <person name="Ghai R."/>
            <person name="Sanchez-Porro C."/>
            <person name="Ventosa A."/>
        </authorList>
    </citation>
    <scope>NUCLEOTIDE SEQUENCE [LARGE SCALE GENOMIC DNA]</scope>
    <source>
        <strain evidence="8 9">F18-79</strain>
    </source>
</reference>
<evidence type="ECO:0000256" key="4">
    <source>
        <dbReference type="ARBA" id="ARBA00022777"/>
    </source>
</evidence>
<dbReference type="InterPro" id="IPR050736">
    <property type="entry name" value="Sensor_HK_Regulatory"/>
</dbReference>
<accession>A0A5N5UF80</accession>
<dbReference type="EMBL" id="QKKZ01000001">
    <property type="protein sequence ID" value="KAB7516132.1"/>
    <property type="molecule type" value="Genomic_DNA"/>
</dbReference>
<protein>
    <recommendedName>
        <fullName evidence="2">histidine kinase</fullName>
        <ecNumber evidence="2">2.7.13.3</ecNumber>
    </recommendedName>
</protein>
<keyword evidence="9" id="KW-1185">Reference proteome</keyword>
<evidence type="ECO:0000256" key="1">
    <source>
        <dbReference type="ARBA" id="ARBA00000085"/>
    </source>
</evidence>
<evidence type="ECO:0000313" key="8">
    <source>
        <dbReference type="EMBL" id="KAB7516132.1"/>
    </source>
</evidence>
<evidence type="ECO:0000313" key="9">
    <source>
        <dbReference type="Proteomes" id="UP000326865"/>
    </source>
</evidence>
<dbReference type="Pfam" id="PF02518">
    <property type="entry name" value="HATPase_c"/>
    <property type="match status" value="1"/>
</dbReference>
<dbReference type="InterPro" id="IPR005467">
    <property type="entry name" value="His_kinase_dom"/>
</dbReference>
<sequence>MAGDESAGRRRRGGVRSEHPRHHGAEAPRAGPRTAQHAVEEHQGPHLTRHPESAERRAGLARPLSGGRRRITHRQRRTGTRPHGHAHRPDERPGGPTPANRGHHDGAVQPGRPVGVEHGRHEGGDPPDRRSKQIERDPDRLQQLFENLISNAITHGGPATTCAVGTADGSLYFEDDGTGIPEEDRELVFESGFTTEAGNMGLGLTIVERIASAHGWELEITDSADGGARLVLHGVSFQPTMVN</sequence>